<keyword evidence="2" id="KW-0238">DNA-binding</keyword>
<keyword evidence="3" id="KW-0804">Transcription</keyword>
<dbReference type="RefSeq" id="WP_122238935.1">
    <property type="nucleotide sequence ID" value="NZ_RDQM01000013.1"/>
</dbReference>
<evidence type="ECO:0000259" key="4">
    <source>
        <dbReference type="PROSITE" id="PS01124"/>
    </source>
</evidence>
<comment type="caution">
    <text evidence="5">The sequence shown here is derived from an EMBL/GenBank/DDBJ whole genome shotgun (WGS) entry which is preliminary data.</text>
</comment>
<dbReference type="AlphaFoldDB" id="A0A3M6PYM9"/>
<accession>A0A3M6PYM9</accession>
<dbReference type="PROSITE" id="PS00041">
    <property type="entry name" value="HTH_ARAC_FAMILY_1"/>
    <property type="match status" value="1"/>
</dbReference>
<dbReference type="Gene3D" id="1.10.10.60">
    <property type="entry name" value="Homeodomain-like"/>
    <property type="match status" value="1"/>
</dbReference>
<dbReference type="Pfam" id="PF12833">
    <property type="entry name" value="HTH_18"/>
    <property type="match status" value="1"/>
</dbReference>
<evidence type="ECO:0000256" key="1">
    <source>
        <dbReference type="ARBA" id="ARBA00023015"/>
    </source>
</evidence>
<dbReference type="InterPro" id="IPR053142">
    <property type="entry name" value="PchR_regulatory_protein"/>
</dbReference>
<dbReference type="GO" id="GO:0043565">
    <property type="term" value="F:sequence-specific DNA binding"/>
    <property type="evidence" value="ECO:0007669"/>
    <property type="project" value="InterPro"/>
</dbReference>
<proteinExistence type="predicted"/>
<name>A0A3M6PYM9_9BURK</name>
<dbReference type="InterPro" id="IPR018060">
    <property type="entry name" value="HTH_AraC"/>
</dbReference>
<dbReference type="PANTHER" id="PTHR47893">
    <property type="entry name" value="REGULATORY PROTEIN PCHR"/>
    <property type="match status" value="1"/>
</dbReference>
<dbReference type="InterPro" id="IPR009057">
    <property type="entry name" value="Homeodomain-like_sf"/>
</dbReference>
<dbReference type="SMART" id="SM00342">
    <property type="entry name" value="HTH_ARAC"/>
    <property type="match status" value="1"/>
</dbReference>
<evidence type="ECO:0000313" key="5">
    <source>
        <dbReference type="EMBL" id="RMW96142.1"/>
    </source>
</evidence>
<gene>
    <name evidence="5" type="ORF">EBQ26_10315</name>
</gene>
<dbReference type="SUPFAM" id="SSF46689">
    <property type="entry name" value="Homeodomain-like"/>
    <property type="match status" value="2"/>
</dbReference>
<dbReference type="Proteomes" id="UP000267521">
    <property type="component" value="Unassembled WGS sequence"/>
</dbReference>
<dbReference type="PROSITE" id="PS01124">
    <property type="entry name" value="HTH_ARAC_FAMILY_2"/>
    <property type="match status" value="1"/>
</dbReference>
<reference evidence="5 6" key="1">
    <citation type="submission" date="2018-10" db="EMBL/GenBank/DDBJ databases">
        <title>Comamonadaceae CDC group NO-1 genome sequencing and assembly.</title>
        <authorList>
            <person name="Bernier A.-M."/>
            <person name="Bernard K."/>
        </authorList>
    </citation>
    <scope>NUCLEOTIDE SEQUENCE [LARGE SCALE GENOMIC DNA]</scope>
    <source>
        <strain evidence="5 6">NML970147</strain>
    </source>
</reference>
<evidence type="ECO:0000256" key="2">
    <source>
        <dbReference type="ARBA" id="ARBA00023125"/>
    </source>
</evidence>
<keyword evidence="1" id="KW-0805">Transcription regulation</keyword>
<dbReference type="EMBL" id="RDQM01000013">
    <property type="protein sequence ID" value="RMW96142.1"/>
    <property type="molecule type" value="Genomic_DNA"/>
</dbReference>
<dbReference type="PANTHER" id="PTHR47893:SF1">
    <property type="entry name" value="REGULATORY PROTEIN PCHR"/>
    <property type="match status" value="1"/>
</dbReference>
<sequence length="321" mass="34733">MPSNRPSPLIPLGDLARQSRHTGSAYRLCGPDAVQPFALRGRVQTHPMTAGATLHLVDVVDEHAQNVHIQLKPGLRIAWVLRGRADVRYGSQRVLMQPGRGGPTAHAVALAEGESFTRYATPGGRESTVSLCLTPDWLAQAACSSADAVSRLSQQHLQRAHWQTPPALHAVLQGLLGDTGLAPELHALYLQGCFQMLAAHALQGLAGPDAGRGAAAPLRRRPMEQVRELLDSGQADRWSLEAIARHHHMSAATLQRHFQQAFGMGVFAYQRRRRLQQARAALARGEVDVAGAAALAGYRHAANFSTAFRRQFGISPLQARG</sequence>
<dbReference type="InterPro" id="IPR018062">
    <property type="entry name" value="HTH_AraC-typ_CS"/>
</dbReference>
<evidence type="ECO:0000256" key="3">
    <source>
        <dbReference type="ARBA" id="ARBA00023163"/>
    </source>
</evidence>
<feature type="domain" description="HTH araC/xylS-type" evidence="4">
    <location>
        <begin position="224"/>
        <end position="321"/>
    </location>
</feature>
<protein>
    <submittedName>
        <fullName evidence="5">AraC family transcriptional regulator</fullName>
    </submittedName>
</protein>
<dbReference type="GO" id="GO:0003700">
    <property type="term" value="F:DNA-binding transcription factor activity"/>
    <property type="evidence" value="ECO:0007669"/>
    <property type="project" value="InterPro"/>
</dbReference>
<organism evidence="5 6">
    <name type="scientific">Allofranklinella schreckenbergeri</name>
    <dbReference type="NCBI Taxonomy" id="1076744"/>
    <lineage>
        <taxon>Bacteria</taxon>
        <taxon>Pseudomonadati</taxon>
        <taxon>Pseudomonadota</taxon>
        <taxon>Betaproteobacteria</taxon>
        <taxon>Burkholderiales</taxon>
        <taxon>Comamonadaceae</taxon>
        <taxon>Allofranklinella</taxon>
    </lineage>
</organism>
<evidence type="ECO:0000313" key="6">
    <source>
        <dbReference type="Proteomes" id="UP000267521"/>
    </source>
</evidence>